<accession>A0A8T1NT56</accession>
<evidence type="ECO:0000313" key="3">
    <source>
        <dbReference type="EMBL" id="KAG6633585.1"/>
    </source>
</evidence>
<reference evidence="3" key="1">
    <citation type="submission" date="2020-12" db="EMBL/GenBank/DDBJ databases">
        <title>WGS assembly of Carya illinoinensis cv. Pawnee.</title>
        <authorList>
            <person name="Platts A."/>
            <person name="Shu S."/>
            <person name="Wright S."/>
            <person name="Barry K."/>
            <person name="Edger P."/>
            <person name="Pires J.C."/>
            <person name="Schmutz J."/>
        </authorList>
    </citation>
    <scope>NUCLEOTIDE SEQUENCE</scope>
    <source>
        <tissue evidence="3">Leaf</tissue>
    </source>
</reference>
<evidence type="ECO:0000256" key="1">
    <source>
        <dbReference type="SAM" id="MobiDB-lite"/>
    </source>
</evidence>
<gene>
    <name evidence="3" type="ORF">CIPAW_12G058200</name>
</gene>
<keyword evidence="4" id="KW-1185">Reference proteome</keyword>
<feature type="region of interest" description="Disordered" evidence="1">
    <location>
        <begin position="93"/>
        <end position="175"/>
    </location>
</feature>
<feature type="transmembrane region" description="Helical" evidence="2">
    <location>
        <begin position="51"/>
        <end position="72"/>
    </location>
</feature>
<organism evidence="3 4">
    <name type="scientific">Carya illinoinensis</name>
    <name type="common">Pecan</name>
    <dbReference type="NCBI Taxonomy" id="32201"/>
    <lineage>
        <taxon>Eukaryota</taxon>
        <taxon>Viridiplantae</taxon>
        <taxon>Streptophyta</taxon>
        <taxon>Embryophyta</taxon>
        <taxon>Tracheophyta</taxon>
        <taxon>Spermatophyta</taxon>
        <taxon>Magnoliopsida</taxon>
        <taxon>eudicotyledons</taxon>
        <taxon>Gunneridae</taxon>
        <taxon>Pentapetalae</taxon>
        <taxon>rosids</taxon>
        <taxon>fabids</taxon>
        <taxon>Fagales</taxon>
        <taxon>Juglandaceae</taxon>
        <taxon>Carya</taxon>
    </lineage>
</organism>
<feature type="compositionally biased region" description="Basic and acidic residues" evidence="1">
    <location>
        <begin position="156"/>
        <end position="175"/>
    </location>
</feature>
<proteinExistence type="predicted"/>
<dbReference type="EMBL" id="CM031820">
    <property type="protein sequence ID" value="KAG6633585.1"/>
    <property type="molecule type" value="Genomic_DNA"/>
</dbReference>
<dbReference type="Proteomes" id="UP000811609">
    <property type="component" value="Chromosome 12"/>
</dbReference>
<name>A0A8T1NT56_CARIL</name>
<evidence type="ECO:0000313" key="4">
    <source>
        <dbReference type="Proteomes" id="UP000811609"/>
    </source>
</evidence>
<protein>
    <submittedName>
        <fullName evidence="3">Uncharacterized protein</fullName>
    </submittedName>
</protein>
<keyword evidence="2" id="KW-0812">Transmembrane</keyword>
<sequence>MFKIKKERHVSRRQKHVIPKYIYIYYLQYCHLPPSRPTLDFIQLPSSLSLSFSSIIHIANVLSVILILSLSLSVHKIEGLIKGLIYAALGHDNKDEEEEERSRSTWAQVVSGEPDQGEEGSDRLHAYTQNRPSRQENSEFGNEEWDVSGSRLSRRPQKENDEEKNGGWKTVSEKP</sequence>
<keyword evidence="2" id="KW-1133">Transmembrane helix</keyword>
<dbReference type="AlphaFoldDB" id="A0A8T1NT56"/>
<keyword evidence="2" id="KW-0472">Membrane</keyword>
<evidence type="ECO:0000256" key="2">
    <source>
        <dbReference type="SAM" id="Phobius"/>
    </source>
</evidence>
<feature type="transmembrane region" description="Helical" evidence="2">
    <location>
        <begin position="21"/>
        <end position="39"/>
    </location>
</feature>
<comment type="caution">
    <text evidence="3">The sequence shown here is derived from an EMBL/GenBank/DDBJ whole genome shotgun (WGS) entry which is preliminary data.</text>
</comment>